<evidence type="ECO:0000313" key="3">
    <source>
        <dbReference type="Proteomes" id="UP000824504"/>
    </source>
</evidence>
<dbReference type="Proteomes" id="UP000824504">
    <property type="component" value="Chromosome"/>
</dbReference>
<dbReference type="RefSeq" id="WP_219083622.1">
    <property type="nucleotide sequence ID" value="NZ_CP079216.1"/>
</dbReference>
<evidence type="ECO:0000313" key="2">
    <source>
        <dbReference type="EMBL" id="QXT63695.1"/>
    </source>
</evidence>
<proteinExistence type="predicted"/>
<protein>
    <submittedName>
        <fullName evidence="2">Uncharacterized protein</fullName>
    </submittedName>
</protein>
<keyword evidence="3" id="KW-1185">Reference proteome</keyword>
<organism evidence="2 3">
    <name type="scientific">Tessaracoccus palaemonis</name>
    <dbReference type="NCBI Taxonomy" id="2829499"/>
    <lineage>
        <taxon>Bacteria</taxon>
        <taxon>Bacillati</taxon>
        <taxon>Actinomycetota</taxon>
        <taxon>Actinomycetes</taxon>
        <taxon>Propionibacteriales</taxon>
        <taxon>Propionibacteriaceae</taxon>
        <taxon>Tessaracoccus</taxon>
    </lineage>
</organism>
<dbReference type="Pfam" id="PF18986">
    <property type="entry name" value="DUF5719"/>
    <property type="match status" value="1"/>
</dbReference>
<sequence length="416" mass="41742">MIRRILLTGLALVALVAVVVGLSFISPLQRPETHVVQLPQTSRVTCVPAGGLLAVADSDLHTAEVGGTEGEASDGFVSQDTDGPTVVRSDGDAAAGVLITSGARTWVPCETPVSSGMLFVADPSATELVLVNTDATEAAVDLTLYGPDGEISSVGARGIAIAPGVTRRVALSVLAADAGTDPVAVAFTSTPGRVAVLARAVEGSSEQHYATATTVAAEQVIAGIPADGKNQKLLLSNPGVDRVDVTVQALGESGTYSPASTADVTVPALSTVVVGLGSDLGSEATALRITSPGEVGAAVVLDDQPGPTVTLVSTEASATLASAARPGWMIQLSNPGVDTVTANVEGAEDAKIIVRAGMTVTVPVAEEMDRVRVTADGELVGAIASGTSNGLIVAPLLTVGVADEPGRDASYDTNLR</sequence>
<feature type="region of interest" description="Disordered" evidence="1">
    <location>
        <begin position="65"/>
        <end position="84"/>
    </location>
</feature>
<accession>A0ABX8SK89</accession>
<evidence type="ECO:0000256" key="1">
    <source>
        <dbReference type="SAM" id="MobiDB-lite"/>
    </source>
</evidence>
<gene>
    <name evidence="2" type="ORF">KDB89_04250</name>
</gene>
<dbReference type="EMBL" id="CP079216">
    <property type="protein sequence ID" value="QXT63695.1"/>
    <property type="molecule type" value="Genomic_DNA"/>
</dbReference>
<dbReference type="InterPro" id="IPR043777">
    <property type="entry name" value="DUF5719"/>
</dbReference>
<reference evidence="2 3" key="1">
    <citation type="submission" date="2021-07" db="EMBL/GenBank/DDBJ databases">
        <title>complete genome sequencing of Tessaracoccus sp.J1M15.</title>
        <authorList>
            <person name="Bae J.-W."/>
            <person name="Kim D.-y."/>
        </authorList>
    </citation>
    <scope>NUCLEOTIDE SEQUENCE [LARGE SCALE GENOMIC DNA]</scope>
    <source>
        <strain evidence="2 3">J1M15</strain>
    </source>
</reference>
<name>A0ABX8SK89_9ACTN</name>